<protein>
    <submittedName>
        <fullName evidence="1">Chloramphenicol phosphotransferase CPT family protein</fullName>
    </submittedName>
</protein>
<accession>A0ABT3FJK0</accession>
<comment type="caution">
    <text evidence="1">The sequence shown here is derived from an EMBL/GenBank/DDBJ whole genome shotgun (WGS) entry which is preliminary data.</text>
</comment>
<keyword evidence="2" id="KW-1185">Reference proteome</keyword>
<dbReference type="InterPro" id="IPR027417">
    <property type="entry name" value="P-loop_NTPase"/>
</dbReference>
<dbReference type="PIRSF" id="PIRSF007531">
    <property type="entry name" value="CPT"/>
    <property type="match status" value="1"/>
</dbReference>
<reference evidence="1 2" key="1">
    <citation type="submission" date="2022-10" db="EMBL/GenBank/DDBJ databases">
        <title>Luteolibacter flavescens strain MCCC 1K03193, whole genome shotgun sequencing project.</title>
        <authorList>
            <person name="Zhao G."/>
            <person name="Shen L."/>
        </authorList>
    </citation>
    <scope>NUCLEOTIDE SEQUENCE [LARGE SCALE GENOMIC DNA]</scope>
    <source>
        <strain evidence="1 2">MCCC 1K03193</strain>
    </source>
</reference>
<evidence type="ECO:0000313" key="2">
    <source>
        <dbReference type="Proteomes" id="UP001207930"/>
    </source>
</evidence>
<dbReference type="Pfam" id="PF07931">
    <property type="entry name" value="CPT"/>
    <property type="match status" value="1"/>
</dbReference>
<dbReference type="Gene3D" id="3.40.50.300">
    <property type="entry name" value="P-loop containing nucleotide triphosphate hydrolases"/>
    <property type="match status" value="1"/>
</dbReference>
<dbReference type="RefSeq" id="WP_264499674.1">
    <property type="nucleotide sequence ID" value="NZ_JAPDDS010000001.1"/>
</dbReference>
<dbReference type="SUPFAM" id="SSF52540">
    <property type="entry name" value="P-loop containing nucleoside triphosphate hydrolases"/>
    <property type="match status" value="1"/>
</dbReference>
<sequence length="176" mass="19655">MSHSSKLIFLEGPSGSGKSSLANALQELLLPTMWLSFSMDTLIYTLPPSVLHRCNSANDWSGVDGRAIGAAALRCLRALVECGNNVIFDLCIPSRKFADTLQTDLRDLFPITVGVRCEWSEIKRRTLQRGDRSLEEAERSFRNQHQLESYDLVIDTTAISPQDAAEKYLTSRYKTG</sequence>
<organism evidence="1 2">
    <name type="scientific">Luteolibacter flavescens</name>
    <dbReference type="NCBI Taxonomy" id="1859460"/>
    <lineage>
        <taxon>Bacteria</taxon>
        <taxon>Pseudomonadati</taxon>
        <taxon>Verrucomicrobiota</taxon>
        <taxon>Verrucomicrobiia</taxon>
        <taxon>Verrucomicrobiales</taxon>
        <taxon>Verrucomicrobiaceae</taxon>
        <taxon>Luteolibacter</taxon>
    </lineage>
</organism>
<dbReference type="EMBL" id="JAPDDS010000001">
    <property type="protein sequence ID" value="MCW1883715.1"/>
    <property type="molecule type" value="Genomic_DNA"/>
</dbReference>
<proteinExistence type="predicted"/>
<evidence type="ECO:0000313" key="1">
    <source>
        <dbReference type="EMBL" id="MCW1883715.1"/>
    </source>
</evidence>
<dbReference type="Proteomes" id="UP001207930">
    <property type="component" value="Unassembled WGS sequence"/>
</dbReference>
<gene>
    <name evidence="1" type="ORF">OKA04_03180</name>
</gene>
<dbReference type="InterPro" id="IPR012853">
    <property type="entry name" value="CPT"/>
</dbReference>
<name>A0ABT3FJK0_9BACT</name>